<dbReference type="InterPro" id="IPR038279">
    <property type="entry name" value="Ndc10_dom2_sf"/>
</dbReference>
<evidence type="ECO:0008006" key="4">
    <source>
        <dbReference type="Google" id="ProtNLM"/>
    </source>
</evidence>
<reference evidence="2" key="1">
    <citation type="journal article" date="2020" name="Fungal Divers.">
        <title>Resolving the Mortierellaceae phylogeny through synthesis of multi-gene phylogenetics and phylogenomics.</title>
        <authorList>
            <person name="Vandepol N."/>
            <person name="Liber J."/>
            <person name="Desiro A."/>
            <person name="Na H."/>
            <person name="Kennedy M."/>
            <person name="Barry K."/>
            <person name="Grigoriev I.V."/>
            <person name="Miller A.N."/>
            <person name="O'Donnell K."/>
            <person name="Stajich J.E."/>
            <person name="Bonito G."/>
        </authorList>
    </citation>
    <scope>NUCLEOTIDE SEQUENCE</scope>
    <source>
        <strain evidence="2">NRRL 28262</strain>
    </source>
</reference>
<organism evidence="2 3">
    <name type="scientific">Linnemannia exigua</name>
    <dbReference type="NCBI Taxonomy" id="604196"/>
    <lineage>
        <taxon>Eukaryota</taxon>
        <taxon>Fungi</taxon>
        <taxon>Fungi incertae sedis</taxon>
        <taxon>Mucoromycota</taxon>
        <taxon>Mortierellomycotina</taxon>
        <taxon>Mortierellomycetes</taxon>
        <taxon>Mortierellales</taxon>
        <taxon>Mortierellaceae</taxon>
        <taxon>Linnemannia</taxon>
    </lineage>
</organism>
<name>A0AAD4DDV0_9FUNG</name>
<protein>
    <recommendedName>
        <fullName evidence="4">Ndc10 domain-containing protein</fullName>
    </recommendedName>
</protein>
<keyword evidence="3" id="KW-1185">Reference proteome</keyword>
<sequence length="945" mass="106849">MGSPIKEQINALLRLSYAPEADAGQQHSVATRTDPDQLGQEIPDSDENYYDVSSDDGQSDNNKRGADNYPYGSPQKRIRGDHELGKQQKHHRIAGQTSDLPSSTMTFQDNRAKFEEMLEQKSTTILRKQNRRRAPHAGPYIAQQAHWVEWCKRKKYPDGALMTGDKFFAFMKELVASEVHHNKNNPSLSVLPIRHNASDYYDGCMPELHTITSYIGMARYFYPEQCTDHGLMPNSKDTTRSEELDALVNAFHEQATKRKNWKLYAEDALYMLRKTTRLFRASDYRVNSSKCRFRWFASLRTRLHYSFDYFRADDLHSISDVLLSHIYIIATSGSEEGSRVMGIAIAKHSSVQNGMEEGLSVFERHPDVAVCPVGCLAFFLLALFGKVKDSRSFLIDVLQPYFLLHAVEHGAPLGDEVLQQNRRTLAAMVTRGLTMKFVRGQTSSLSETLKREHNKLDDIVVNSCPGNSSTRIQHSQRIVPCYLNPDESLNAPTKDIETFGAYKLIAFPIGNDRENDHDSGNDGTGGGAGRLRGVHRATLIPPPSLQRQLFPFLEEMPISGPDDGTADWKQWILNIMTDRPEDEGRRRRPLGNQRMYTNTISPAVQIALVLVFMRRVILQDMAVLMAFEDCPKGHDVDWQHCLFAGHPVFASKEFLDYAADLRAAVLVAERSLLEKDGDDEEEVMVWEEEIYEVPEVAAEYEENDHQEQDQFRHQQQQPQEQEQEAEEGDAVEESHSSAGAIYDGTPVPNSECLNSLQESLPGSPRHPLQEPTPEASLEPWPKLLRQPSPELLQEELSLKRLKTSWPESLPEPLEERSPLQMPSQEPLRVPEQSESELQRPIEYDMSQVPSENLCQASSRQGPMAPSLPPQPDNTSIGKLIARRQAIEDIKVAMIYLDQQARSQTTAVIEFSSTVVTTIESLQSRMKVLQDSLQKLHVKKAGSGTL</sequence>
<feature type="region of interest" description="Disordered" evidence="1">
    <location>
        <begin position="700"/>
        <end position="788"/>
    </location>
</feature>
<evidence type="ECO:0000313" key="2">
    <source>
        <dbReference type="EMBL" id="KAG0275563.1"/>
    </source>
</evidence>
<dbReference type="AlphaFoldDB" id="A0AAD4DDV0"/>
<feature type="compositionally biased region" description="Acidic residues" evidence="1">
    <location>
        <begin position="43"/>
        <end position="58"/>
    </location>
</feature>
<gene>
    <name evidence="2" type="ORF">BGZ95_008638</name>
</gene>
<evidence type="ECO:0000256" key="1">
    <source>
        <dbReference type="SAM" id="MobiDB-lite"/>
    </source>
</evidence>
<dbReference type="EMBL" id="JAAAIL010000464">
    <property type="protein sequence ID" value="KAG0275563.1"/>
    <property type="molecule type" value="Genomic_DNA"/>
</dbReference>
<proteinExistence type="predicted"/>
<feature type="compositionally biased region" description="Polar residues" evidence="1">
    <location>
        <begin position="95"/>
        <end position="104"/>
    </location>
</feature>
<accession>A0AAD4DDV0</accession>
<feature type="compositionally biased region" description="Basic and acidic residues" evidence="1">
    <location>
        <begin position="703"/>
        <end position="712"/>
    </location>
</feature>
<dbReference type="Gene3D" id="1.10.443.20">
    <property type="entry name" value="Centromere DNA-binding protein complex CBF3 subunit, domain 2"/>
    <property type="match status" value="1"/>
</dbReference>
<comment type="caution">
    <text evidence="2">The sequence shown here is derived from an EMBL/GenBank/DDBJ whole genome shotgun (WGS) entry which is preliminary data.</text>
</comment>
<feature type="compositionally biased region" description="Polar residues" evidence="1">
    <location>
        <begin position="747"/>
        <end position="760"/>
    </location>
</feature>
<evidence type="ECO:0000313" key="3">
    <source>
        <dbReference type="Proteomes" id="UP001194580"/>
    </source>
</evidence>
<feature type="region of interest" description="Disordered" evidence="1">
    <location>
        <begin position="807"/>
        <end position="836"/>
    </location>
</feature>
<feature type="compositionally biased region" description="Acidic residues" evidence="1">
    <location>
        <begin position="721"/>
        <end position="731"/>
    </location>
</feature>
<feature type="region of interest" description="Disordered" evidence="1">
    <location>
        <begin position="21"/>
        <end position="104"/>
    </location>
</feature>
<dbReference type="GO" id="GO:0003677">
    <property type="term" value="F:DNA binding"/>
    <property type="evidence" value="ECO:0007669"/>
    <property type="project" value="InterPro"/>
</dbReference>
<dbReference type="Proteomes" id="UP001194580">
    <property type="component" value="Unassembled WGS sequence"/>
</dbReference>